<feature type="transmembrane region" description="Helical" evidence="1">
    <location>
        <begin position="82"/>
        <end position="100"/>
    </location>
</feature>
<dbReference type="InterPro" id="IPR046513">
    <property type="entry name" value="DUF6691"/>
</dbReference>
<name>A0ABV4ASD0_9GAMM</name>
<organism evidence="2 3">
    <name type="scientific">Rhodanobacter humi</name>
    <dbReference type="NCBI Taxonomy" id="1888173"/>
    <lineage>
        <taxon>Bacteria</taxon>
        <taxon>Pseudomonadati</taxon>
        <taxon>Pseudomonadota</taxon>
        <taxon>Gammaproteobacteria</taxon>
        <taxon>Lysobacterales</taxon>
        <taxon>Rhodanobacteraceae</taxon>
        <taxon>Rhodanobacter</taxon>
    </lineage>
</organism>
<accession>A0ABV4ASD0</accession>
<protein>
    <submittedName>
        <fullName evidence="2">DUF6691 family protein</fullName>
    </submittedName>
</protein>
<reference evidence="2 3" key="1">
    <citation type="submission" date="2024-07" db="EMBL/GenBank/DDBJ databases">
        <title>Molecular mechanisms and environmental adaptations of flagellar loss and biofilm growth of Rhodanobacter under environmental stress.</title>
        <authorList>
            <person name="Chen M."/>
        </authorList>
    </citation>
    <scope>NUCLEOTIDE SEQUENCE [LARGE SCALE GENOMIC DNA]</scope>
    <source>
        <strain evidence="2 3">RS22</strain>
    </source>
</reference>
<dbReference type="EMBL" id="JBGBPY010000001">
    <property type="protein sequence ID" value="MEY2183222.1"/>
    <property type="molecule type" value="Genomic_DNA"/>
</dbReference>
<gene>
    <name evidence="2" type="ORF">AB7878_12420</name>
</gene>
<sequence>MNRLLAWLSGLLFGAGLAWSGMADPHKVLGFLDVAGAWDPSLLLVMVGAVLTYAVGSRLVLRRARPWLDERFHLPMNRRIDARLLAGAAVFGIGWGLAGYCPGPALAGVGLGNGDLVWLLPALLLGWWLAGRGRRV</sequence>
<feature type="transmembrane region" description="Helical" evidence="1">
    <location>
        <begin position="106"/>
        <end position="130"/>
    </location>
</feature>
<evidence type="ECO:0000313" key="2">
    <source>
        <dbReference type="EMBL" id="MEY2183222.1"/>
    </source>
</evidence>
<proteinExistence type="predicted"/>
<dbReference type="Pfam" id="PF20398">
    <property type="entry name" value="DUF6691"/>
    <property type="match status" value="1"/>
</dbReference>
<keyword evidence="1" id="KW-1133">Transmembrane helix</keyword>
<keyword evidence="1" id="KW-0472">Membrane</keyword>
<keyword evidence="1" id="KW-0812">Transmembrane</keyword>
<dbReference type="Proteomes" id="UP001562159">
    <property type="component" value="Unassembled WGS sequence"/>
</dbReference>
<evidence type="ECO:0000256" key="1">
    <source>
        <dbReference type="SAM" id="Phobius"/>
    </source>
</evidence>
<keyword evidence="3" id="KW-1185">Reference proteome</keyword>
<comment type="caution">
    <text evidence="2">The sequence shown here is derived from an EMBL/GenBank/DDBJ whole genome shotgun (WGS) entry which is preliminary data.</text>
</comment>
<feature type="transmembrane region" description="Helical" evidence="1">
    <location>
        <begin position="42"/>
        <end position="61"/>
    </location>
</feature>
<evidence type="ECO:0000313" key="3">
    <source>
        <dbReference type="Proteomes" id="UP001562159"/>
    </source>
</evidence>